<keyword evidence="2 5" id="KW-0808">Transferase</keyword>
<dbReference type="GO" id="GO:0032259">
    <property type="term" value="P:methylation"/>
    <property type="evidence" value="ECO:0007669"/>
    <property type="project" value="UniProtKB-KW"/>
</dbReference>
<dbReference type="PROSITE" id="PS51683">
    <property type="entry name" value="SAM_OMT_II"/>
    <property type="match status" value="1"/>
</dbReference>
<dbReference type="EMBL" id="MU004418">
    <property type="protein sequence ID" value="KAF2651749.1"/>
    <property type="molecule type" value="Genomic_DNA"/>
</dbReference>
<dbReference type="Gene3D" id="1.10.10.10">
    <property type="entry name" value="Winged helix-like DNA-binding domain superfamily/Winged helix DNA-binding domain"/>
    <property type="match status" value="1"/>
</dbReference>
<reference evidence="5" key="1">
    <citation type="journal article" date="2020" name="Stud. Mycol.">
        <title>101 Dothideomycetes genomes: a test case for predicting lifestyles and emergence of pathogens.</title>
        <authorList>
            <person name="Haridas S."/>
            <person name="Albert R."/>
            <person name="Binder M."/>
            <person name="Bloem J."/>
            <person name="Labutti K."/>
            <person name="Salamov A."/>
            <person name="Andreopoulos B."/>
            <person name="Baker S."/>
            <person name="Barry K."/>
            <person name="Bills G."/>
            <person name="Bluhm B."/>
            <person name="Cannon C."/>
            <person name="Castanera R."/>
            <person name="Culley D."/>
            <person name="Daum C."/>
            <person name="Ezra D."/>
            <person name="Gonzalez J."/>
            <person name="Henrissat B."/>
            <person name="Kuo A."/>
            <person name="Liang C."/>
            <person name="Lipzen A."/>
            <person name="Lutzoni F."/>
            <person name="Magnuson J."/>
            <person name="Mondo S."/>
            <person name="Nolan M."/>
            <person name="Ohm R."/>
            <person name="Pangilinan J."/>
            <person name="Park H.-J."/>
            <person name="Ramirez L."/>
            <person name="Alfaro M."/>
            <person name="Sun H."/>
            <person name="Tritt A."/>
            <person name="Yoshinaga Y."/>
            <person name="Zwiers L.-H."/>
            <person name="Turgeon B."/>
            <person name="Goodwin S."/>
            <person name="Spatafora J."/>
            <person name="Crous P."/>
            <person name="Grigoriev I."/>
        </authorList>
    </citation>
    <scope>NUCLEOTIDE SEQUENCE</scope>
    <source>
        <strain evidence="5">CBS 122681</strain>
    </source>
</reference>
<dbReference type="CDD" id="cd02440">
    <property type="entry name" value="AdoMet_MTases"/>
    <property type="match status" value="1"/>
</dbReference>
<evidence type="ECO:0000256" key="2">
    <source>
        <dbReference type="ARBA" id="ARBA00022679"/>
    </source>
</evidence>
<evidence type="ECO:0000259" key="4">
    <source>
        <dbReference type="Pfam" id="PF00891"/>
    </source>
</evidence>
<dbReference type="AlphaFoldDB" id="A0A6A6SVP1"/>
<dbReference type="InterPro" id="IPR036390">
    <property type="entry name" value="WH_DNA-bd_sf"/>
</dbReference>
<evidence type="ECO:0000256" key="3">
    <source>
        <dbReference type="ARBA" id="ARBA00022691"/>
    </source>
</evidence>
<dbReference type="Gene3D" id="3.40.50.150">
    <property type="entry name" value="Vaccinia Virus protein VP39"/>
    <property type="match status" value="1"/>
</dbReference>
<gene>
    <name evidence="5" type="ORF">K491DRAFT_606264</name>
</gene>
<keyword evidence="3" id="KW-0949">S-adenosyl-L-methionine</keyword>
<dbReference type="PANTHER" id="PTHR43712">
    <property type="entry name" value="PUTATIVE (AFU_ORTHOLOGUE AFUA_4G14580)-RELATED"/>
    <property type="match status" value="1"/>
</dbReference>
<keyword evidence="6" id="KW-1185">Reference proteome</keyword>
<dbReference type="InterPro" id="IPR029063">
    <property type="entry name" value="SAM-dependent_MTases_sf"/>
</dbReference>
<feature type="domain" description="O-methyltransferase C-terminal" evidence="4">
    <location>
        <begin position="182"/>
        <end position="378"/>
    </location>
</feature>
<dbReference type="InterPro" id="IPR001077">
    <property type="entry name" value="COMT_C"/>
</dbReference>
<dbReference type="Pfam" id="PF00891">
    <property type="entry name" value="Methyltransf_2"/>
    <property type="match status" value="1"/>
</dbReference>
<dbReference type="OrthoDB" id="1606438at2759"/>
<dbReference type="Proteomes" id="UP000799324">
    <property type="component" value="Unassembled WGS sequence"/>
</dbReference>
<dbReference type="SUPFAM" id="SSF46785">
    <property type="entry name" value="Winged helix' DNA-binding domain"/>
    <property type="match status" value="1"/>
</dbReference>
<dbReference type="GO" id="GO:0008171">
    <property type="term" value="F:O-methyltransferase activity"/>
    <property type="evidence" value="ECO:0007669"/>
    <property type="project" value="InterPro"/>
</dbReference>
<evidence type="ECO:0000313" key="5">
    <source>
        <dbReference type="EMBL" id="KAF2651749.1"/>
    </source>
</evidence>
<keyword evidence="1 5" id="KW-0489">Methyltransferase</keyword>
<name>A0A6A6SVP1_9PLEO</name>
<protein>
    <submittedName>
        <fullName evidence="5">S-adenosyl-L-methionine-dependent methyltransferase</fullName>
    </submittedName>
</protein>
<organism evidence="5 6">
    <name type="scientific">Lophiostoma macrostomum CBS 122681</name>
    <dbReference type="NCBI Taxonomy" id="1314788"/>
    <lineage>
        <taxon>Eukaryota</taxon>
        <taxon>Fungi</taxon>
        <taxon>Dikarya</taxon>
        <taxon>Ascomycota</taxon>
        <taxon>Pezizomycotina</taxon>
        <taxon>Dothideomycetes</taxon>
        <taxon>Pleosporomycetidae</taxon>
        <taxon>Pleosporales</taxon>
        <taxon>Lophiostomataceae</taxon>
        <taxon>Lophiostoma</taxon>
    </lineage>
</organism>
<evidence type="ECO:0000256" key="1">
    <source>
        <dbReference type="ARBA" id="ARBA00022603"/>
    </source>
</evidence>
<dbReference type="PANTHER" id="PTHR43712:SF12">
    <property type="entry name" value="STERIGMATOCYSTIN 8-O-METHYLTRANSFERASE"/>
    <property type="match status" value="1"/>
</dbReference>
<dbReference type="SUPFAM" id="SSF53335">
    <property type="entry name" value="S-adenosyl-L-methionine-dependent methyltransferases"/>
    <property type="match status" value="1"/>
</dbReference>
<sequence length="395" mass="43850">MTISSDSANDIPRITQLASTISSSVAEIQRILTGTHTPFPSFDEDAPSQFPDTISKARDLLLDATAELHDLFLEPLNLVYKQGSHNNTVCLQFISRHNVASMVPRGGETSYAEIATKTGISEAIVTSLLRHAITMRIFKETRPGLVAHTNASKTMADPLVNDFFRSGTEEMWPACVKGFTVANGCSDSIYDVIGKTPSRAGRFANAMKVLATRPEYSPSFIVDNYDWATLGPARVLDVGGSQGHVAIALAQRYDNLHVLVQDMASMIADAESGVPDHLKDRVEFMSHDLFAPQVLPADVVFLRWVLHNWSDKYCIEILRAQIPALKLGGRIIIQDTIMPEPGAIPLWRERFLRSEDVNMMAVFNSRERTIGDWRKVIEPEKSALGIIEVVWNERT</sequence>
<accession>A0A6A6SVP1</accession>
<dbReference type="InterPro" id="IPR016461">
    <property type="entry name" value="COMT-like"/>
</dbReference>
<evidence type="ECO:0000313" key="6">
    <source>
        <dbReference type="Proteomes" id="UP000799324"/>
    </source>
</evidence>
<proteinExistence type="predicted"/>
<dbReference type="InterPro" id="IPR036388">
    <property type="entry name" value="WH-like_DNA-bd_sf"/>
</dbReference>